<feature type="region of interest" description="Disordered" evidence="1">
    <location>
        <begin position="21"/>
        <end position="70"/>
    </location>
</feature>
<reference evidence="3 4" key="1">
    <citation type="submission" date="2019-03" db="EMBL/GenBank/DDBJ databases">
        <title>Freshwater and sediment microbial communities from various areas in North America, analyzing microbe dynamics in response to fracking.</title>
        <authorList>
            <person name="Lamendella R."/>
        </authorList>
    </citation>
    <scope>NUCLEOTIDE SEQUENCE [LARGE SCALE GENOMIC DNA]</scope>
    <source>
        <strain evidence="3 4">175.2</strain>
    </source>
</reference>
<gene>
    <name evidence="3" type="ORF">EDC90_10444</name>
</gene>
<comment type="caution">
    <text evidence="3">The sequence shown here is derived from an EMBL/GenBank/DDBJ whole genome shotgun (WGS) entry which is preliminary data.</text>
</comment>
<sequence length="70" mass="6706">MRKLLTLAISGLMLLGLAACGDENAGDNASSDPDMSAPAEPGMAPADPGGSTTPPSQGGGTDQGSGSGQF</sequence>
<feature type="chain" id="PRO_5020256176" description="Lipoprotein" evidence="2">
    <location>
        <begin position="26"/>
        <end position="70"/>
    </location>
</feature>
<evidence type="ECO:0008006" key="5">
    <source>
        <dbReference type="Google" id="ProtNLM"/>
    </source>
</evidence>
<dbReference type="EMBL" id="SMAR01000044">
    <property type="protein sequence ID" value="TCT30832.1"/>
    <property type="molecule type" value="Genomic_DNA"/>
</dbReference>
<name>A0A4R3NGN7_9HYPH</name>
<dbReference type="AlphaFoldDB" id="A0A4R3NGN7"/>
<feature type="compositionally biased region" description="Low complexity" evidence="1">
    <location>
        <begin position="47"/>
        <end position="56"/>
    </location>
</feature>
<evidence type="ECO:0000313" key="3">
    <source>
        <dbReference type="EMBL" id="TCT30832.1"/>
    </source>
</evidence>
<feature type="signal peptide" evidence="2">
    <location>
        <begin position="1"/>
        <end position="25"/>
    </location>
</feature>
<protein>
    <recommendedName>
        <fullName evidence="5">Lipoprotein</fullName>
    </recommendedName>
</protein>
<proteinExistence type="predicted"/>
<dbReference type="PROSITE" id="PS51257">
    <property type="entry name" value="PROKAR_LIPOPROTEIN"/>
    <property type="match status" value="1"/>
</dbReference>
<evidence type="ECO:0000256" key="2">
    <source>
        <dbReference type="SAM" id="SignalP"/>
    </source>
</evidence>
<dbReference type="RefSeq" id="WP_132313985.1">
    <property type="nucleotide sequence ID" value="NZ_SMAR01000044.1"/>
</dbReference>
<keyword evidence="4" id="KW-1185">Reference proteome</keyword>
<feature type="compositionally biased region" description="Gly residues" evidence="1">
    <location>
        <begin position="57"/>
        <end position="70"/>
    </location>
</feature>
<accession>A0A4R3NGN7</accession>
<evidence type="ECO:0000313" key="4">
    <source>
        <dbReference type="Proteomes" id="UP000295097"/>
    </source>
</evidence>
<organism evidence="3 4">
    <name type="scientific">Martelella mediterranea</name>
    <dbReference type="NCBI Taxonomy" id="293089"/>
    <lineage>
        <taxon>Bacteria</taxon>
        <taxon>Pseudomonadati</taxon>
        <taxon>Pseudomonadota</taxon>
        <taxon>Alphaproteobacteria</taxon>
        <taxon>Hyphomicrobiales</taxon>
        <taxon>Aurantimonadaceae</taxon>
        <taxon>Martelella</taxon>
    </lineage>
</organism>
<dbReference type="Proteomes" id="UP000295097">
    <property type="component" value="Unassembled WGS sequence"/>
</dbReference>
<keyword evidence="2" id="KW-0732">Signal</keyword>
<dbReference type="OrthoDB" id="8100199at2"/>
<evidence type="ECO:0000256" key="1">
    <source>
        <dbReference type="SAM" id="MobiDB-lite"/>
    </source>
</evidence>